<comment type="caution">
    <text evidence="1">The sequence shown here is derived from an EMBL/GenBank/DDBJ whole genome shotgun (WGS) entry which is preliminary data.</text>
</comment>
<organism evidence="1 2">
    <name type="scientific">Sphingobium chlorophenolicum</name>
    <dbReference type="NCBI Taxonomy" id="46429"/>
    <lineage>
        <taxon>Bacteria</taxon>
        <taxon>Pseudomonadati</taxon>
        <taxon>Pseudomonadota</taxon>
        <taxon>Alphaproteobacteria</taxon>
        <taxon>Sphingomonadales</taxon>
        <taxon>Sphingomonadaceae</taxon>
        <taxon>Sphingobium</taxon>
    </lineage>
</organism>
<proteinExistence type="predicted"/>
<dbReference type="AlphaFoldDB" id="A0A081RIT9"/>
<dbReference type="PATRIC" id="fig|46429.4.peg.644"/>
<accession>A0A081RIT9</accession>
<reference evidence="1 2" key="1">
    <citation type="submission" date="2014-02" db="EMBL/GenBank/DDBJ databases">
        <title>Whole genome sequence of Sphingobium chlorophenolicum NBRC 16172.</title>
        <authorList>
            <person name="Gan H.M."/>
            <person name="Gan H.Y."/>
            <person name="Chew T.H."/>
            <person name="Savka M.A."/>
        </authorList>
    </citation>
    <scope>NUCLEOTIDE SEQUENCE [LARGE SCALE GENOMIC DNA]</scope>
    <source>
        <strain evidence="1 2">NBRC 16172</strain>
    </source>
</reference>
<dbReference type="EMBL" id="JFHR01000003">
    <property type="protein sequence ID" value="KEQ55112.1"/>
    <property type="molecule type" value="Genomic_DNA"/>
</dbReference>
<sequence length="150" mass="16261">MADRVSVSITIGGNLPADQVPKLIELANASGLTLEWEGEALSDDDIKSGEHLRMRAHDVTIGDVDEIEEFCCTNDLPFVCWTDGSAGSFNPETIIWVGEGPRHSFNATDDGKTLISEEEARELGSYEAILKHFALGSFEPPVLTIVPTNS</sequence>
<dbReference type="Proteomes" id="UP000028411">
    <property type="component" value="Unassembled WGS sequence"/>
</dbReference>
<gene>
    <name evidence="1" type="ORF">BV95_00661</name>
</gene>
<name>A0A081RIT9_SPHCR</name>
<evidence type="ECO:0000313" key="1">
    <source>
        <dbReference type="EMBL" id="KEQ55112.1"/>
    </source>
</evidence>
<evidence type="ECO:0000313" key="2">
    <source>
        <dbReference type="Proteomes" id="UP000028411"/>
    </source>
</evidence>
<protein>
    <submittedName>
        <fullName evidence="1">Uncharacterized protein</fullName>
    </submittedName>
</protein>